<evidence type="ECO:0000256" key="4">
    <source>
        <dbReference type="ARBA" id="ARBA00023180"/>
    </source>
</evidence>
<dbReference type="Proteomes" id="UP000069940">
    <property type="component" value="Unassembled WGS sequence"/>
</dbReference>
<keyword evidence="2" id="KW-0472">Membrane</keyword>
<dbReference type="RefSeq" id="XP_019539779.3">
    <property type="nucleotide sequence ID" value="XM_019684234.3"/>
</dbReference>
<dbReference type="InterPro" id="IPR007110">
    <property type="entry name" value="Ig-like_dom"/>
</dbReference>
<reference evidence="9" key="1">
    <citation type="journal article" date="2015" name="Proc. Natl. Acad. Sci. U.S.A.">
        <title>Genome sequence of the Asian Tiger mosquito, Aedes albopictus, reveals insights into its biology, genetics, and evolution.</title>
        <authorList>
            <person name="Chen X.G."/>
            <person name="Jiang X."/>
            <person name="Gu J."/>
            <person name="Xu M."/>
            <person name="Wu Y."/>
            <person name="Deng Y."/>
            <person name="Zhang C."/>
            <person name="Bonizzoni M."/>
            <person name="Dermauw W."/>
            <person name="Vontas J."/>
            <person name="Armbruster P."/>
            <person name="Huang X."/>
            <person name="Yang Y."/>
            <person name="Zhang H."/>
            <person name="He W."/>
            <person name="Peng H."/>
            <person name="Liu Y."/>
            <person name="Wu K."/>
            <person name="Chen J."/>
            <person name="Lirakis M."/>
            <person name="Topalis P."/>
            <person name="Van Leeuwen T."/>
            <person name="Hall A.B."/>
            <person name="Jiang X."/>
            <person name="Thorpe C."/>
            <person name="Mueller R.L."/>
            <person name="Sun C."/>
            <person name="Waterhouse R.M."/>
            <person name="Yan G."/>
            <person name="Tu Z.J."/>
            <person name="Fang X."/>
            <person name="James A.A."/>
        </authorList>
    </citation>
    <scope>NUCLEOTIDE SEQUENCE [LARGE SCALE GENOMIC DNA]</scope>
    <source>
        <strain evidence="9">Foshan</strain>
    </source>
</reference>
<dbReference type="InterPro" id="IPR013783">
    <property type="entry name" value="Ig-like_fold"/>
</dbReference>
<feature type="signal peptide" evidence="6">
    <location>
        <begin position="1"/>
        <end position="19"/>
    </location>
</feature>
<keyword evidence="6" id="KW-0732">Signal</keyword>
<dbReference type="InterPro" id="IPR036179">
    <property type="entry name" value="Ig-like_dom_sf"/>
</dbReference>
<dbReference type="Gene3D" id="2.60.40.10">
    <property type="entry name" value="Immunoglobulins"/>
    <property type="match status" value="2"/>
</dbReference>
<evidence type="ECO:0000256" key="3">
    <source>
        <dbReference type="ARBA" id="ARBA00023157"/>
    </source>
</evidence>
<feature type="domain" description="Ig-like" evidence="7">
    <location>
        <begin position="261"/>
        <end position="358"/>
    </location>
</feature>
<evidence type="ECO:0000256" key="1">
    <source>
        <dbReference type="ARBA" id="ARBA00004479"/>
    </source>
</evidence>
<evidence type="ECO:0000313" key="9">
    <source>
        <dbReference type="Proteomes" id="UP000069940"/>
    </source>
</evidence>
<dbReference type="EnsemblMetazoa" id="AALFPA23_022365.R33226">
    <property type="protein sequence ID" value="AALFPA23_022365.P33226"/>
    <property type="gene ID" value="AALFPA23_022365"/>
</dbReference>
<dbReference type="InterPro" id="IPR051275">
    <property type="entry name" value="Cell_adhesion_signaling"/>
</dbReference>
<dbReference type="Pfam" id="PF08205">
    <property type="entry name" value="C2-set_2"/>
    <property type="match status" value="2"/>
</dbReference>
<reference evidence="8" key="2">
    <citation type="submission" date="2025-05" db="UniProtKB">
        <authorList>
            <consortium name="EnsemblMetazoa"/>
        </authorList>
    </citation>
    <scope>IDENTIFICATION</scope>
    <source>
        <strain evidence="8">Foshan</strain>
    </source>
</reference>
<keyword evidence="4" id="KW-0325">Glycoprotein</keyword>
<keyword evidence="5" id="KW-0393">Immunoglobulin domain</keyword>
<evidence type="ECO:0000313" key="8">
    <source>
        <dbReference type="EnsemblMetazoa" id="AALFPA23_022365.P33226"/>
    </source>
</evidence>
<proteinExistence type="predicted"/>
<keyword evidence="9" id="KW-1185">Reference proteome</keyword>
<comment type="subcellular location">
    <subcellularLocation>
        <location evidence="1">Membrane</location>
        <topology evidence="1">Single-pass type I membrane protein</topology>
    </subcellularLocation>
</comment>
<dbReference type="PANTHER" id="PTHR11640">
    <property type="entry name" value="NEPHRIN"/>
    <property type="match status" value="1"/>
</dbReference>
<dbReference type="GeneID" id="109410712"/>
<dbReference type="InterPro" id="IPR013162">
    <property type="entry name" value="CD80_C2-set"/>
</dbReference>
<dbReference type="PROSITE" id="PS50835">
    <property type="entry name" value="IG_LIKE"/>
    <property type="match status" value="2"/>
</dbReference>
<sequence length="363" mass="39224">MIVLSVGVVLMALLNVSSAVEVITSPESVVAREGQHQLNLLCETPGSQPIDFCIVKVPGSPAPFASSDRLPAPVPGLRFFGRGWSKGSCGVSVDTVGKQHEGSFECTVSVAGKSYKGSIGIVVQGEAVAPEPPVIEVSSNVEDADGEFDFGKQLIARCIARDGWPGAKLSWFLDDKPLSGAELGAAYSETVNQRTTVQQFYRKAVTVEDNRKRLVCRAEHEEYPNGFMETALPIKLRNTNLRANEIQTDDLKQAEVQPSSPELLVSSDVQTNKGAFKVGSDMVVECIARDGRPAATFLWFLDGQLIFEGLSAPFLVKNPQGLVTTQQILKRTVKASDDGKALICKVRHPSGTSETRLTLRTYS</sequence>
<evidence type="ECO:0000256" key="2">
    <source>
        <dbReference type="ARBA" id="ARBA00023136"/>
    </source>
</evidence>
<organism evidence="8 9">
    <name type="scientific">Aedes albopictus</name>
    <name type="common">Asian tiger mosquito</name>
    <name type="synonym">Stegomyia albopicta</name>
    <dbReference type="NCBI Taxonomy" id="7160"/>
    <lineage>
        <taxon>Eukaryota</taxon>
        <taxon>Metazoa</taxon>
        <taxon>Ecdysozoa</taxon>
        <taxon>Arthropoda</taxon>
        <taxon>Hexapoda</taxon>
        <taxon>Insecta</taxon>
        <taxon>Pterygota</taxon>
        <taxon>Neoptera</taxon>
        <taxon>Endopterygota</taxon>
        <taxon>Diptera</taxon>
        <taxon>Nematocera</taxon>
        <taxon>Culicoidea</taxon>
        <taxon>Culicidae</taxon>
        <taxon>Culicinae</taxon>
        <taxon>Aedini</taxon>
        <taxon>Aedes</taxon>
        <taxon>Stegomyia</taxon>
    </lineage>
</organism>
<feature type="chain" id="PRO_5046452198" description="Ig-like domain-containing protein" evidence="6">
    <location>
        <begin position="20"/>
        <end position="363"/>
    </location>
</feature>
<accession>A0ABM1ZWY9</accession>
<dbReference type="SUPFAM" id="SSF48726">
    <property type="entry name" value="Immunoglobulin"/>
    <property type="match status" value="2"/>
</dbReference>
<dbReference type="PANTHER" id="PTHR11640:SF136">
    <property type="entry name" value="NEPHRIN"/>
    <property type="match status" value="1"/>
</dbReference>
<name>A0ABM1ZWY9_AEDAL</name>
<evidence type="ECO:0000256" key="5">
    <source>
        <dbReference type="ARBA" id="ARBA00023319"/>
    </source>
</evidence>
<evidence type="ECO:0000259" key="7">
    <source>
        <dbReference type="PROSITE" id="PS50835"/>
    </source>
</evidence>
<feature type="domain" description="Ig-like" evidence="7">
    <location>
        <begin position="132"/>
        <end position="235"/>
    </location>
</feature>
<protein>
    <recommendedName>
        <fullName evidence="7">Ig-like domain-containing protein</fullName>
    </recommendedName>
</protein>
<keyword evidence="3" id="KW-1015">Disulfide bond</keyword>
<evidence type="ECO:0000256" key="6">
    <source>
        <dbReference type="SAM" id="SignalP"/>
    </source>
</evidence>